<organism evidence="2 4">
    <name type="scientific">Clostridium innocuum</name>
    <dbReference type="NCBI Taxonomy" id="1522"/>
    <lineage>
        <taxon>Bacteria</taxon>
        <taxon>Bacillati</taxon>
        <taxon>Bacillota</taxon>
        <taxon>Clostridia</taxon>
        <taxon>Eubacteriales</taxon>
        <taxon>Clostridiaceae</taxon>
        <taxon>Clostridium</taxon>
    </lineage>
</organism>
<feature type="chain" id="PRO_5043032729" evidence="1">
    <location>
        <begin position="25"/>
        <end position="176"/>
    </location>
</feature>
<evidence type="ECO:0000313" key="4">
    <source>
        <dbReference type="Proteomes" id="UP001203972"/>
    </source>
</evidence>
<name>A0AAP2ULS1_CLOIN</name>
<comment type="caution">
    <text evidence="2">The sequence shown here is derived from an EMBL/GenBank/DDBJ whole genome shotgun (WGS) entry which is preliminary data.</text>
</comment>
<dbReference type="Proteomes" id="UP000604383">
    <property type="component" value="Unassembled WGS sequence"/>
</dbReference>
<sequence>MKKSTLLSLLTAGAVIATSAGTFAAWDQTKGTATSEVLNFRAGVTTTVTAANFTETNAVIGEDPKFTSTPTIEVKNIPDSVDPTAYNIKVSAYAFDTVAHANDAAKVSDPSTSTGYLSSVTTTVTDSEKKLSEATNGKITPTITATTTNDTENTAGTATTAYILVVAELTPDNSAA</sequence>
<dbReference type="EMBL" id="JAKTMA010000004">
    <property type="protein sequence ID" value="MCR0231764.1"/>
    <property type="molecule type" value="Genomic_DNA"/>
</dbReference>
<reference evidence="2" key="2">
    <citation type="journal article" date="2022" name="Clin. Infect. Dis.">
        <title>Association between Clostridium innocuum and antibiotic-associated diarrhea in adults and children: A cross-sectional study and comparative genomics analysis.</title>
        <authorList>
            <person name="Cherny K.E."/>
            <person name="Muscat E.B."/>
            <person name="Balaji A."/>
            <person name="Mukherjee J."/>
            <person name="Ozer E.A."/>
            <person name="Angarone M.P."/>
            <person name="Hauser A.R."/>
            <person name="Sichel J.S."/>
            <person name="Amponsah E."/>
            <person name="Kociolek L.K."/>
        </authorList>
    </citation>
    <scope>NUCLEOTIDE SEQUENCE</scope>
    <source>
        <strain evidence="2">NU1-AC-029v</strain>
    </source>
</reference>
<gene>
    <name evidence="3" type="ORF">GT664_05270</name>
    <name evidence="2" type="ORF">MKC95_03170</name>
</gene>
<reference evidence="3" key="1">
    <citation type="journal article" date="2019" name="Nat. Med.">
        <title>A library of human gut bacterial isolates paired with longitudinal multiomics data enables mechanistic microbiome research.</title>
        <authorList>
            <person name="Poyet M."/>
            <person name="Groussin M."/>
            <person name="Gibbons S.M."/>
            <person name="Avila-Pacheco J."/>
            <person name="Jiang X."/>
            <person name="Kearney S.M."/>
            <person name="Perrotta A.R."/>
            <person name="Berdy B."/>
            <person name="Zhao S."/>
            <person name="Lieberman T.D."/>
            <person name="Swanson P.K."/>
            <person name="Smith M."/>
            <person name="Roesemann S."/>
            <person name="Alexander J.E."/>
            <person name="Rich S.A."/>
            <person name="Livny J."/>
            <person name="Vlamakis H."/>
            <person name="Clish C."/>
            <person name="Bullock K."/>
            <person name="Deik A."/>
            <person name="Scott J."/>
            <person name="Pierce K.A."/>
            <person name="Xavier R.J."/>
            <person name="Alm E.J."/>
        </authorList>
    </citation>
    <scope>NUCLEOTIDE SEQUENCE</scope>
    <source>
        <strain evidence="3">BIOML-A12</strain>
    </source>
</reference>
<protein>
    <submittedName>
        <fullName evidence="2">Uncharacterized protein</fullName>
    </submittedName>
</protein>
<evidence type="ECO:0000313" key="2">
    <source>
        <dbReference type="EMBL" id="MCR0231764.1"/>
    </source>
</evidence>
<dbReference type="AlphaFoldDB" id="A0AAP2ULS1"/>
<proteinExistence type="predicted"/>
<evidence type="ECO:0000256" key="1">
    <source>
        <dbReference type="SAM" id="SignalP"/>
    </source>
</evidence>
<dbReference type="EMBL" id="WWTN01000006">
    <property type="protein sequence ID" value="MZH55190.1"/>
    <property type="molecule type" value="Genomic_DNA"/>
</dbReference>
<evidence type="ECO:0000313" key="3">
    <source>
        <dbReference type="EMBL" id="MZH55190.1"/>
    </source>
</evidence>
<feature type="signal peptide" evidence="1">
    <location>
        <begin position="1"/>
        <end position="24"/>
    </location>
</feature>
<dbReference type="Proteomes" id="UP001203972">
    <property type="component" value="Unassembled WGS sequence"/>
</dbReference>
<dbReference type="RefSeq" id="WP_008818888.1">
    <property type="nucleotide sequence ID" value="NZ_AP025565.1"/>
</dbReference>
<accession>A0AAP2ULS1</accession>
<keyword evidence="1" id="KW-0732">Signal</keyword>